<dbReference type="HOGENOM" id="CLU_020844_2_1_6"/>
<dbReference type="GO" id="GO:0030170">
    <property type="term" value="F:pyridoxal phosphate binding"/>
    <property type="evidence" value="ECO:0007669"/>
    <property type="project" value="InterPro"/>
</dbReference>
<comment type="subunit">
    <text evidence="3">Homodimer.</text>
</comment>
<comment type="similarity">
    <text evidence="2 13">Belongs to the class-IV pyridoxal-phosphate-dependent aminotransferase family.</text>
</comment>
<evidence type="ECO:0000256" key="4">
    <source>
        <dbReference type="ARBA" id="ARBA00022898"/>
    </source>
</evidence>
<evidence type="ECO:0000256" key="3">
    <source>
        <dbReference type="ARBA" id="ARBA00011738"/>
    </source>
</evidence>
<dbReference type="AlphaFoldDB" id="I3CGX8"/>
<dbReference type="NCBIfam" id="NF004761">
    <property type="entry name" value="PRK06092.1"/>
    <property type="match status" value="1"/>
</dbReference>
<dbReference type="EC" id="4.1.3.38" evidence="8 12"/>
<keyword evidence="4 14" id="KW-0663">Pyridoxal phosphate</keyword>
<dbReference type="GO" id="GO:0008153">
    <property type="term" value="P:4-aminobenzoate biosynthetic process"/>
    <property type="evidence" value="ECO:0007669"/>
    <property type="project" value="UniProtKB-UniRule"/>
</dbReference>
<evidence type="ECO:0000256" key="7">
    <source>
        <dbReference type="ARBA" id="ARBA00035633"/>
    </source>
</evidence>
<evidence type="ECO:0000256" key="6">
    <source>
        <dbReference type="ARBA" id="ARBA00023239"/>
    </source>
</evidence>
<dbReference type="OrthoDB" id="9805628at2"/>
<reference evidence="15 16" key="1">
    <citation type="submission" date="2011-11" db="EMBL/GenBank/DDBJ databases">
        <title>Improved High-Quality Draft sequence of Beggiatoa alba B18lD.</title>
        <authorList>
            <consortium name="US DOE Joint Genome Institute"/>
            <person name="Lucas S."/>
            <person name="Han J."/>
            <person name="Lapidus A."/>
            <person name="Cheng J.-F."/>
            <person name="Goodwin L."/>
            <person name="Pitluck S."/>
            <person name="Peters L."/>
            <person name="Mikhailova N."/>
            <person name="Held B."/>
            <person name="Detter J.C."/>
            <person name="Han C."/>
            <person name="Tapia R."/>
            <person name="Land M."/>
            <person name="Hauser L."/>
            <person name="Kyrpides N."/>
            <person name="Ivanova N."/>
            <person name="Pagani I."/>
            <person name="Samuel K."/>
            <person name="Teske A."/>
            <person name="Mueller J."/>
            <person name="Woyke T."/>
        </authorList>
    </citation>
    <scope>NUCLEOTIDE SEQUENCE [LARGE SCALE GENOMIC DNA]</scope>
    <source>
        <strain evidence="15 16">B18LD</strain>
    </source>
</reference>
<dbReference type="Gene3D" id="3.20.10.10">
    <property type="entry name" value="D-amino Acid Aminotransferase, subunit A, domain 2"/>
    <property type="match status" value="1"/>
</dbReference>
<dbReference type="STRING" id="395493.BegalDRAFT_2005"/>
<dbReference type="InterPro" id="IPR001544">
    <property type="entry name" value="Aminotrans_IV"/>
</dbReference>
<keyword evidence="5" id="KW-0289">Folate biosynthesis</keyword>
<dbReference type="PANTHER" id="PTHR42743">
    <property type="entry name" value="AMINO-ACID AMINOTRANSFERASE"/>
    <property type="match status" value="1"/>
</dbReference>
<protein>
    <recommendedName>
        <fullName evidence="11 12">Aminodeoxychorismate lyase</fullName>
        <ecNumber evidence="8 12">4.1.3.38</ecNumber>
    </recommendedName>
</protein>
<dbReference type="InterPro" id="IPR036038">
    <property type="entry name" value="Aminotransferase-like"/>
</dbReference>
<dbReference type="RefSeq" id="WP_002686125.1">
    <property type="nucleotide sequence ID" value="NZ_JH600070.1"/>
</dbReference>
<evidence type="ECO:0000256" key="9">
    <source>
        <dbReference type="ARBA" id="ARBA00049529"/>
    </source>
</evidence>
<name>I3CGX8_9GAMM</name>
<comment type="catalytic activity">
    <reaction evidence="9">
        <text>4-amino-4-deoxychorismate = 4-aminobenzoate + pyruvate + H(+)</text>
        <dbReference type="Rhea" id="RHEA:16201"/>
        <dbReference type="ChEBI" id="CHEBI:15361"/>
        <dbReference type="ChEBI" id="CHEBI:15378"/>
        <dbReference type="ChEBI" id="CHEBI:17836"/>
        <dbReference type="ChEBI" id="CHEBI:58406"/>
        <dbReference type="EC" id="4.1.3.38"/>
    </reaction>
</comment>
<evidence type="ECO:0000256" key="11">
    <source>
        <dbReference type="ARBA" id="ARBA00069174"/>
    </source>
</evidence>
<dbReference type="InterPro" id="IPR017824">
    <property type="entry name" value="Aminodeoxychorismate_lyase_IV"/>
</dbReference>
<dbReference type="CDD" id="cd01559">
    <property type="entry name" value="ADCL_like"/>
    <property type="match status" value="1"/>
</dbReference>
<evidence type="ECO:0000313" key="16">
    <source>
        <dbReference type="Proteomes" id="UP000005744"/>
    </source>
</evidence>
<evidence type="ECO:0000256" key="13">
    <source>
        <dbReference type="RuleBase" id="RU004106"/>
    </source>
</evidence>
<dbReference type="InterPro" id="IPR050571">
    <property type="entry name" value="Class-IV_PLP-Dep_Aminotrnsfr"/>
</dbReference>
<proteinExistence type="inferred from homology"/>
<comment type="function">
    <text evidence="10">Involved in the biosynthesis of p-aminobenzoate (PABA), a precursor of tetrahydrofolate. Converts 4-amino-4-deoxychorismate into 4-aminobenzoate (PABA) and pyruvate.</text>
</comment>
<dbReference type="InterPro" id="IPR043131">
    <property type="entry name" value="BCAT-like_N"/>
</dbReference>
<dbReference type="eggNOG" id="COG0115">
    <property type="taxonomic scope" value="Bacteria"/>
</dbReference>
<evidence type="ECO:0000256" key="10">
    <source>
        <dbReference type="ARBA" id="ARBA00054027"/>
    </source>
</evidence>
<evidence type="ECO:0000256" key="14">
    <source>
        <dbReference type="RuleBase" id="RU004516"/>
    </source>
</evidence>
<gene>
    <name evidence="15" type="ORF">BegalDRAFT_2005</name>
</gene>
<dbReference type="Pfam" id="PF01063">
    <property type="entry name" value="Aminotran_4"/>
    <property type="match status" value="1"/>
</dbReference>
<dbReference type="EMBL" id="JH600070">
    <property type="protein sequence ID" value="EIJ42871.1"/>
    <property type="molecule type" value="Genomic_DNA"/>
</dbReference>
<dbReference type="InterPro" id="IPR043132">
    <property type="entry name" value="BCAT-like_C"/>
</dbReference>
<dbReference type="Gene3D" id="3.30.470.10">
    <property type="match status" value="1"/>
</dbReference>
<dbReference type="NCBIfam" id="TIGR03461">
    <property type="entry name" value="pabC_Proteo"/>
    <property type="match status" value="1"/>
</dbReference>
<evidence type="ECO:0000256" key="12">
    <source>
        <dbReference type="NCBIfam" id="TIGR03461"/>
    </source>
</evidence>
<dbReference type="PROSITE" id="PS00770">
    <property type="entry name" value="AA_TRANSFER_CLASS_4"/>
    <property type="match status" value="1"/>
</dbReference>
<evidence type="ECO:0000313" key="15">
    <source>
        <dbReference type="EMBL" id="EIJ42871.1"/>
    </source>
</evidence>
<sequence length="276" mass="31254">MTENNTLSLSVYDRGLHYGDGLFETYAVQQIPLCWAWHGERLQAGCQRLGFPPPDLPQLYQQAIQVIPSTPRSVLKLLITRGVGGRGYRPPQPAHPQYIWLSYPYPDYPADYAQTGVTIRICETRLARQPQLAGLKHLNRLEQVLARQEWHETDIAEGLMLDTADNVIEGTMTNLFLVKGQTLHTPDLSHAGIAGIMRRAILTLAPQLGYTVVQGQYRITDCLNADEILLTNSIIGLWTVRQLNNRYYTVGTVSQTLRHHLRQQQWMINDAECPPT</sequence>
<dbReference type="GO" id="GO:0046656">
    <property type="term" value="P:folic acid biosynthetic process"/>
    <property type="evidence" value="ECO:0007669"/>
    <property type="project" value="UniProtKB-KW"/>
</dbReference>
<dbReference type="Proteomes" id="UP000005744">
    <property type="component" value="Unassembled WGS sequence"/>
</dbReference>
<evidence type="ECO:0000256" key="5">
    <source>
        <dbReference type="ARBA" id="ARBA00022909"/>
    </source>
</evidence>
<dbReference type="GO" id="GO:0005829">
    <property type="term" value="C:cytosol"/>
    <property type="evidence" value="ECO:0007669"/>
    <property type="project" value="TreeGrafter"/>
</dbReference>
<accession>I3CGX8</accession>
<comment type="cofactor">
    <cofactor evidence="1 14">
        <name>pyridoxal 5'-phosphate</name>
        <dbReference type="ChEBI" id="CHEBI:597326"/>
    </cofactor>
</comment>
<evidence type="ECO:0000256" key="2">
    <source>
        <dbReference type="ARBA" id="ARBA00009320"/>
    </source>
</evidence>
<evidence type="ECO:0000256" key="8">
    <source>
        <dbReference type="ARBA" id="ARBA00035676"/>
    </source>
</evidence>
<dbReference type="GO" id="GO:0008696">
    <property type="term" value="F:4-amino-4-deoxychorismate lyase activity"/>
    <property type="evidence" value="ECO:0007669"/>
    <property type="project" value="UniProtKB-UniRule"/>
</dbReference>
<comment type="pathway">
    <text evidence="7">Cofactor biosynthesis; tetrahydrofolate biosynthesis; 4-aminobenzoate from chorismate: step 2/2.</text>
</comment>
<dbReference type="FunFam" id="3.20.10.10:FF:000002">
    <property type="entry name" value="D-alanine aminotransferase"/>
    <property type="match status" value="1"/>
</dbReference>
<organism evidence="15 16">
    <name type="scientific">Beggiatoa alba B18LD</name>
    <dbReference type="NCBI Taxonomy" id="395493"/>
    <lineage>
        <taxon>Bacteria</taxon>
        <taxon>Pseudomonadati</taxon>
        <taxon>Pseudomonadota</taxon>
        <taxon>Gammaproteobacteria</taxon>
        <taxon>Thiotrichales</taxon>
        <taxon>Thiotrichaceae</taxon>
        <taxon>Beggiatoa</taxon>
    </lineage>
</organism>
<dbReference type="PANTHER" id="PTHR42743:SF2">
    <property type="entry name" value="AMINODEOXYCHORISMATE LYASE"/>
    <property type="match status" value="1"/>
</dbReference>
<keyword evidence="6 15" id="KW-0456">Lyase</keyword>
<dbReference type="InterPro" id="IPR018300">
    <property type="entry name" value="Aminotrans_IV_CS"/>
</dbReference>
<keyword evidence="16" id="KW-1185">Reference proteome</keyword>
<evidence type="ECO:0000256" key="1">
    <source>
        <dbReference type="ARBA" id="ARBA00001933"/>
    </source>
</evidence>
<dbReference type="SUPFAM" id="SSF56752">
    <property type="entry name" value="D-aminoacid aminotransferase-like PLP-dependent enzymes"/>
    <property type="match status" value="1"/>
</dbReference>